<gene>
    <name evidence="7" type="ORF">KY290_022156</name>
</gene>
<feature type="region of interest" description="Disordered" evidence="6">
    <location>
        <begin position="1"/>
        <end position="44"/>
    </location>
</feature>
<evidence type="ECO:0000313" key="7">
    <source>
        <dbReference type="EMBL" id="KAH0758663.1"/>
    </source>
</evidence>
<protein>
    <recommendedName>
        <fullName evidence="5">FRIGIDA-like protein</fullName>
    </recommendedName>
</protein>
<sequence>MNKMKKPTDSSAAAGATPRPDPPLNTESVRTEAQQSESQPKHSPELIIANLSKLSDGLFAFQRCLTDLEQHIDSARTSIDSAMQLLLTPPPVTLPTPEPEPKPKPNPEQEPEPEPEPSFESDPSEDEVEDEEEKDEVEKDEDEDEDEDEEEEEEEEDEEKEEEQEEEESKSKSSSRSELEILCKTMDFAGLKRYIVRHISDKDGLRKQLPKALKLSRNPARLVVQCINKGSKKHVNSSRGRASLLAMECLLLMMGERRVVAIDKRTKNEAEQAALAWRARLISEGGIGKAQEMDAQGLLLLIGCFGIPQGFMDRDIRFLFKAGGAMEISGALRRSRILLEKIPKIIQWMLNNSLVVGAIDIAYTFGMGNRYNPRKILTSFLHNSEVSYLNNTKGLEHQSIAVRAGKKKHLSDLKSVGECLERHKIDPSKLLPGWQIDVRIMNLEKDITDLNMHIGEKEVNELTRHIGDQKMTQKRKIGETESSGNFSNKEMKPSHFPNPNPWPLQQHRVVNHVDDSNSTLLERGGTAGQIYGYSLAPSVLHGTVAGSIHQNAVGSLAGPVGGAVAMDGAGAGNSVKGGSCVEVHGGTLVDHTPSQIGSHTGQLYGPPGDAAVHDRLTSHTYAYRLPSYFEASGSMGLPNAMPGDAYWPPPYLEGSTGLPNNIPGDAYRPTPYMESSKGLRNNISGDANQPPPYMEGSARLPNTIPAPYQFADTVPSAALAHPSPSLYWKR</sequence>
<dbReference type="InterPro" id="IPR012474">
    <property type="entry name" value="Frigida"/>
</dbReference>
<evidence type="ECO:0000256" key="6">
    <source>
        <dbReference type="SAM" id="MobiDB-lite"/>
    </source>
</evidence>
<evidence type="ECO:0000256" key="4">
    <source>
        <dbReference type="ARBA" id="ARBA00023089"/>
    </source>
</evidence>
<evidence type="ECO:0000256" key="1">
    <source>
        <dbReference type="ARBA" id="ARBA00008956"/>
    </source>
</evidence>
<dbReference type="Proteomes" id="UP000826656">
    <property type="component" value="Unassembled WGS sequence"/>
</dbReference>
<dbReference type="PANTHER" id="PTHR31791:SF57">
    <property type="entry name" value="FRIGIDA-LIKE PROTEIN"/>
    <property type="match status" value="1"/>
</dbReference>
<evidence type="ECO:0000256" key="3">
    <source>
        <dbReference type="ARBA" id="ARBA00022782"/>
    </source>
</evidence>
<evidence type="ECO:0000313" key="8">
    <source>
        <dbReference type="Proteomes" id="UP000826656"/>
    </source>
</evidence>
<feature type="compositionally biased region" description="Basic and acidic residues" evidence="6">
    <location>
        <begin position="169"/>
        <end position="178"/>
    </location>
</feature>
<comment type="similarity">
    <text evidence="1 5">Belongs to the Frigida family.</text>
</comment>
<feature type="region of interest" description="Disordered" evidence="6">
    <location>
        <begin position="469"/>
        <end position="495"/>
    </location>
</feature>
<feature type="compositionally biased region" description="Pro residues" evidence="6">
    <location>
        <begin position="88"/>
        <end position="98"/>
    </location>
</feature>
<reference evidence="7 8" key="1">
    <citation type="journal article" date="2021" name="bioRxiv">
        <title>Chromosome-scale and haplotype-resolved genome assembly of a tetraploid potato cultivar.</title>
        <authorList>
            <person name="Sun H."/>
            <person name="Jiao W.-B."/>
            <person name="Krause K."/>
            <person name="Campoy J.A."/>
            <person name="Goel M."/>
            <person name="Folz-Donahue K."/>
            <person name="Kukat C."/>
            <person name="Huettel B."/>
            <person name="Schneeberger K."/>
        </authorList>
    </citation>
    <scope>NUCLEOTIDE SEQUENCE [LARGE SCALE GENOMIC DNA]</scope>
    <source>
        <strain evidence="7">SolTubOtavaFocal</strain>
        <tissue evidence="7">Leaves</tissue>
    </source>
</reference>
<proteinExistence type="inferred from homology"/>
<dbReference type="PANTHER" id="PTHR31791">
    <property type="entry name" value="FRIGIDA-LIKE PROTEIN 3-RELATED"/>
    <property type="match status" value="1"/>
</dbReference>
<feature type="compositionally biased region" description="Polar residues" evidence="6">
    <location>
        <begin position="25"/>
        <end position="38"/>
    </location>
</feature>
<keyword evidence="8" id="KW-1185">Reference proteome</keyword>
<keyword evidence="3 5" id="KW-0221">Differentiation</keyword>
<name>A0ABQ7V5M5_SOLTU</name>
<feature type="compositionally biased region" description="Acidic residues" evidence="6">
    <location>
        <begin position="109"/>
        <end position="168"/>
    </location>
</feature>
<dbReference type="EMBL" id="JAIVGD010000015">
    <property type="protein sequence ID" value="KAH0758663.1"/>
    <property type="molecule type" value="Genomic_DNA"/>
</dbReference>
<organism evidence="7 8">
    <name type="scientific">Solanum tuberosum</name>
    <name type="common">Potato</name>
    <dbReference type="NCBI Taxonomy" id="4113"/>
    <lineage>
        <taxon>Eukaryota</taxon>
        <taxon>Viridiplantae</taxon>
        <taxon>Streptophyta</taxon>
        <taxon>Embryophyta</taxon>
        <taxon>Tracheophyta</taxon>
        <taxon>Spermatophyta</taxon>
        <taxon>Magnoliopsida</taxon>
        <taxon>eudicotyledons</taxon>
        <taxon>Gunneridae</taxon>
        <taxon>Pentapetalae</taxon>
        <taxon>asterids</taxon>
        <taxon>lamiids</taxon>
        <taxon>Solanales</taxon>
        <taxon>Solanaceae</taxon>
        <taxon>Solanoideae</taxon>
        <taxon>Solaneae</taxon>
        <taxon>Solanum</taxon>
    </lineage>
</organism>
<comment type="caution">
    <text evidence="7">The sequence shown here is derived from an EMBL/GenBank/DDBJ whole genome shotgun (WGS) entry which is preliminary data.</text>
</comment>
<feature type="region of interest" description="Disordered" evidence="6">
    <location>
        <begin position="88"/>
        <end position="178"/>
    </location>
</feature>
<evidence type="ECO:0000256" key="2">
    <source>
        <dbReference type="ARBA" id="ARBA00022473"/>
    </source>
</evidence>
<evidence type="ECO:0000256" key="5">
    <source>
        <dbReference type="RuleBase" id="RU364012"/>
    </source>
</evidence>
<keyword evidence="2 5" id="KW-0217">Developmental protein</keyword>
<keyword evidence="4 5" id="KW-0287">Flowering</keyword>
<dbReference type="Pfam" id="PF07899">
    <property type="entry name" value="Frigida"/>
    <property type="match status" value="1"/>
</dbReference>
<accession>A0ABQ7V5M5</accession>